<feature type="non-terminal residue" evidence="1">
    <location>
        <position position="28"/>
    </location>
</feature>
<proteinExistence type="predicted"/>
<protein>
    <submittedName>
        <fullName evidence="1">Uncharacterized protein</fullName>
    </submittedName>
</protein>
<sequence>MGWLQSLFSPLKKLWFRLHSAQRKSMFI</sequence>
<dbReference type="AlphaFoldDB" id="A0A7J8RRR1"/>
<gene>
    <name evidence="1" type="ORF">Godav_016400</name>
</gene>
<comment type="caution">
    <text evidence="1">The sequence shown here is derived from an EMBL/GenBank/DDBJ whole genome shotgun (WGS) entry which is preliminary data.</text>
</comment>
<evidence type="ECO:0000313" key="1">
    <source>
        <dbReference type="EMBL" id="MBA0616345.1"/>
    </source>
</evidence>
<name>A0A7J8RRR1_GOSDV</name>
<reference evidence="1 2" key="1">
    <citation type="journal article" date="2019" name="Genome Biol. Evol.">
        <title>Insights into the evolution of the New World diploid cottons (Gossypium, subgenus Houzingenia) based on genome sequencing.</title>
        <authorList>
            <person name="Grover C.E."/>
            <person name="Arick M.A. 2nd"/>
            <person name="Thrash A."/>
            <person name="Conover J.L."/>
            <person name="Sanders W.S."/>
            <person name="Peterson D.G."/>
            <person name="Frelichowski J.E."/>
            <person name="Scheffler J.A."/>
            <person name="Scheffler B.E."/>
            <person name="Wendel J.F."/>
        </authorList>
    </citation>
    <scope>NUCLEOTIDE SEQUENCE [LARGE SCALE GENOMIC DNA]</scope>
    <source>
        <strain evidence="1">27</strain>
        <tissue evidence="1">Leaf</tissue>
    </source>
</reference>
<dbReference type="EMBL" id="JABFAC010000006">
    <property type="protein sequence ID" value="MBA0616345.1"/>
    <property type="molecule type" value="Genomic_DNA"/>
</dbReference>
<keyword evidence="2" id="KW-1185">Reference proteome</keyword>
<dbReference type="Proteomes" id="UP000593561">
    <property type="component" value="Unassembled WGS sequence"/>
</dbReference>
<evidence type="ECO:0000313" key="2">
    <source>
        <dbReference type="Proteomes" id="UP000593561"/>
    </source>
</evidence>
<accession>A0A7J8RRR1</accession>
<organism evidence="1 2">
    <name type="scientific">Gossypium davidsonii</name>
    <name type="common">Davidson's cotton</name>
    <name type="synonym">Gossypium klotzschianum subsp. davidsonii</name>
    <dbReference type="NCBI Taxonomy" id="34287"/>
    <lineage>
        <taxon>Eukaryota</taxon>
        <taxon>Viridiplantae</taxon>
        <taxon>Streptophyta</taxon>
        <taxon>Embryophyta</taxon>
        <taxon>Tracheophyta</taxon>
        <taxon>Spermatophyta</taxon>
        <taxon>Magnoliopsida</taxon>
        <taxon>eudicotyledons</taxon>
        <taxon>Gunneridae</taxon>
        <taxon>Pentapetalae</taxon>
        <taxon>rosids</taxon>
        <taxon>malvids</taxon>
        <taxon>Malvales</taxon>
        <taxon>Malvaceae</taxon>
        <taxon>Malvoideae</taxon>
        <taxon>Gossypium</taxon>
    </lineage>
</organism>